<comment type="subunit">
    <text evidence="3 15">Monomer.</text>
</comment>
<dbReference type="SUPFAM" id="SSF46946">
    <property type="entry name" value="S13-like H2TH domain"/>
    <property type="match status" value="1"/>
</dbReference>
<evidence type="ECO:0000256" key="3">
    <source>
        <dbReference type="ARBA" id="ARBA00011245"/>
    </source>
</evidence>
<evidence type="ECO:0000256" key="14">
    <source>
        <dbReference type="ARBA" id="ARBA00044632"/>
    </source>
</evidence>
<feature type="domain" description="FPG-type" evidence="17">
    <location>
        <begin position="239"/>
        <end position="273"/>
    </location>
</feature>
<dbReference type="GO" id="GO:0008534">
    <property type="term" value="F:oxidized purine nucleobase lesion DNA N-glycosylase activity"/>
    <property type="evidence" value="ECO:0007669"/>
    <property type="project" value="UniProtKB-EC"/>
</dbReference>
<dbReference type="InterPro" id="IPR020629">
    <property type="entry name" value="FPG_Glyclase"/>
</dbReference>
<dbReference type="InterPro" id="IPR035937">
    <property type="entry name" value="FPG_N"/>
</dbReference>
<keyword evidence="6 15" id="KW-0863">Zinc-finger</keyword>
<dbReference type="Gene3D" id="1.10.8.50">
    <property type="match status" value="1"/>
</dbReference>
<comment type="cofactor">
    <cofactor evidence="15">
        <name>Zn(2+)</name>
        <dbReference type="ChEBI" id="CHEBI:29105"/>
    </cofactor>
    <text evidence="15">Binds 1 zinc ion per subunit.</text>
</comment>
<feature type="binding site" evidence="15">
    <location>
        <position position="111"/>
    </location>
    <ligand>
        <name>DNA</name>
        <dbReference type="ChEBI" id="CHEBI:16991"/>
    </ligand>
</feature>
<feature type="region of interest" description="Disordered" evidence="16">
    <location>
        <begin position="279"/>
        <end position="317"/>
    </location>
</feature>
<dbReference type="PROSITE" id="PS51068">
    <property type="entry name" value="FPG_CAT"/>
    <property type="match status" value="1"/>
</dbReference>
<keyword evidence="20" id="KW-1185">Reference proteome</keyword>
<dbReference type="SMART" id="SM00898">
    <property type="entry name" value="Fapy_DNA_glyco"/>
    <property type="match status" value="1"/>
</dbReference>
<reference evidence="19 20" key="1">
    <citation type="submission" date="2021-03" db="EMBL/GenBank/DDBJ databases">
        <title>Genomic Encyclopedia of Type Strains, Phase IV (KMG-IV): sequencing the most valuable type-strain genomes for metagenomic binning, comparative biology and taxonomic classification.</title>
        <authorList>
            <person name="Goeker M."/>
        </authorList>
    </citation>
    <scope>NUCLEOTIDE SEQUENCE [LARGE SCALE GENOMIC DNA]</scope>
    <source>
        <strain evidence="19 20">DSM 27138</strain>
    </source>
</reference>
<keyword evidence="11 15" id="KW-0456">Lyase</keyword>
<feature type="active site" description="Proton donor; for beta-elimination activity" evidence="15">
    <location>
        <position position="59"/>
    </location>
</feature>
<evidence type="ECO:0000256" key="2">
    <source>
        <dbReference type="ARBA" id="ARBA00009409"/>
    </source>
</evidence>
<evidence type="ECO:0000256" key="1">
    <source>
        <dbReference type="ARBA" id="ARBA00001668"/>
    </source>
</evidence>
<dbReference type="PANTHER" id="PTHR22993:SF9">
    <property type="entry name" value="FORMAMIDOPYRIMIDINE-DNA GLYCOSYLASE"/>
    <property type="match status" value="1"/>
</dbReference>
<evidence type="ECO:0000313" key="20">
    <source>
        <dbReference type="Proteomes" id="UP001519289"/>
    </source>
</evidence>
<dbReference type="GO" id="GO:0140078">
    <property type="term" value="F:class I DNA-(apurinic or apyrimidinic site) endonuclease activity"/>
    <property type="evidence" value="ECO:0007669"/>
    <property type="project" value="UniProtKB-EC"/>
</dbReference>
<evidence type="ECO:0000256" key="15">
    <source>
        <dbReference type="HAMAP-Rule" id="MF_00103"/>
    </source>
</evidence>
<dbReference type="InterPro" id="IPR012319">
    <property type="entry name" value="FPG_cat"/>
</dbReference>
<evidence type="ECO:0000256" key="8">
    <source>
        <dbReference type="ARBA" id="ARBA00022833"/>
    </source>
</evidence>
<evidence type="ECO:0000256" key="16">
    <source>
        <dbReference type="SAM" id="MobiDB-lite"/>
    </source>
</evidence>
<keyword evidence="4 15" id="KW-0479">Metal-binding</keyword>
<evidence type="ECO:0000256" key="6">
    <source>
        <dbReference type="ARBA" id="ARBA00022771"/>
    </source>
</evidence>
<comment type="catalytic activity">
    <reaction evidence="14 15">
        <text>2'-deoxyribonucleotide-(2'-deoxyribose 5'-phosphate)-2'-deoxyribonucleotide-DNA = a 3'-end 2'-deoxyribonucleotide-(2,3-dehydro-2,3-deoxyribose 5'-phosphate)-DNA + a 5'-end 5'-phospho-2'-deoxyribonucleoside-DNA + H(+)</text>
        <dbReference type="Rhea" id="RHEA:66592"/>
        <dbReference type="Rhea" id="RHEA-COMP:13180"/>
        <dbReference type="Rhea" id="RHEA-COMP:16897"/>
        <dbReference type="Rhea" id="RHEA-COMP:17067"/>
        <dbReference type="ChEBI" id="CHEBI:15378"/>
        <dbReference type="ChEBI" id="CHEBI:136412"/>
        <dbReference type="ChEBI" id="CHEBI:157695"/>
        <dbReference type="ChEBI" id="CHEBI:167181"/>
        <dbReference type="EC" id="4.2.99.18"/>
    </reaction>
</comment>
<dbReference type="NCBIfam" id="NF002211">
    <property type="entry name" value="PRK01103.1"/>
    <property type="match status" value="1"/>
</dbReference>
<evidence type="ECO:0000256" key="12">
    <source>
        <dbReference type="ARBA" id="ARBA00023268"/>
    </source>
</evidence>
<dbReference type="EC" id="4.2.99.18" evidence="15"/>
<dbReference type="CDD" id="cd08966">
    <property type="entry name" value="EcFpg-like_N"/>
    <property type="match status" value="1"/>
</dbReference>
<dbReference type="InterPro" id="IPR015887">
    <property type="entry name" value="DNA_glyclase_Znf_dom_DNA_BS"/>
</dbReference>
<proteinExistence type="inferred from homology"/>
<comment type="similarity">
    <text evidence="2 15">Belongs to the FPG family.</text>
</comment>
<dbReference type="InterPro" id="IPR015886">
    <property type="entry name" value="H2TH_FPG"/>
</dbReference>
<dbReference type="InterPro" id="IPR010979">
    <property type="entry name" value="Ribosomal_uS13-like_H2TH"/>
</dbReference>
<sequence>MPELPEVETVRRTLYPRVVGRRIERVEVLTRRQIYYPDADTFVAELEGATFTDIGRRGKYLLFSLGPALLVAHLRMSGHLYVTEPGRPRTKHLHVVFHLDDGMELRYDDQRKFGGFHLLGPDRQGIPPGLANLGPEPLSDEFTPEALAAGLAGRRTPVKAALLNQALVAGLGNIYADEALFCARIHPARQAASLAPDEVVRLHGCIRRVLTAAVEKRGTTFSLYRDGEGNEGDMYDELQVFDRTGQPCPICATPIVKVVVAQRGTHFCPRCQPAPEGVALKPRRARPGRRGNSVRVAAEPPERKPGARGLGAPLARS</sequence>
<comment type="function">
    <text evidence="15">Involved in base excision repair of DNA damaged by oxidation or by mutagenic agents. Acts as DNA glycosylase that recognizes and removes damaged bases. Has a preference for oxidized purines, such as 7,8-dihydro-8-oxoguanine (8-oxoG). Has AP (apurinic/apyrimidinic) lyase activity and introduces nicks in the DNA strand. Cleaves the DNA backbone by beta-delta elimination to generate a single-strand break at the site of the removed base with both 3'- and 5'-phosphates.</text>
</comment>
<organism evidence="19 20">
    <name type="scientific">Symbiobacterium terraclitae</name>
    <dbReference type="NCBI Taxonomy" id="557451"/>
    <lineage>
        <taxon>Bacteria</taxon>
        <taxon>Bacillati</taxon>
        <taxon>Bacillota</taxon>
        <taxon>Clostridia</taxon>
        <taxon>Eubacteriales</taxon>
        <taxon>Symbiobacteriaceae</taxon>
        <taxon>Symbiobacterium</taxon>
    </lineage>
</organism>
<feature type="binding site" evidence="15">
    <location>
        <position position="92"/>
    </location>
    <ligand>
        <name>DNA</name>
        <dbReference type="ChEBI" id="CHEBI:16991"/>
    </ligand>
</feature>
<dbReference type="InterPro" id="IPR000214">
    <property type="entry name" value="Znf_DNA_glyclase/AP_lyase"/>
</dbReference>
<evidence type="ECO:0000256" key="5">
    <source>
        <dbReference type="ARBA" id="ARBA00022763"/>
    </source>
</evidence>
<dbReference type="Pfam" id="PF06831">
    <property type="entry name" value="H2TH"/>
    <property type="match status" value="1"/>
</dbReference>
<comment type="catalytic activity">
    <reaction evidence="1 15">
        <text>Hydrolysis of DNA containing ring-opened 7-methylguanine residues, releasing 2,6-diamino-4-hydroxy-5-(N-methyl)formamidopyrimidine.</text>
        <dbReference type="EC" id="3.2.2.23"/>
    </reaction>
</comment>
<keyword evidence="7 15" id="KW-0378">Hydrolase</keyword>
<feature type="domain" description="Formamidopyrimidine-DNA glycosylase catalytic" evidence="18">
    <location>
        <begin position="2"/>
        <end position="114"/>
    </location>
</feature>
<evidence type="ECO:0000256" key="13">
    <source>
        <dbReference type="ARBA" id="ARBA00023295"/>
    </source>
</evidence>
<name>A0ABS4JQE4_9FIRM</name>
<dbReference type="HAMAP" id="MF_00103">
    <property type="entry name" value="Fapy_DNA_glycosyl"/>
    <property type="match status" value="1"/>
</dbReference>
<comment type="caution">
    <text evidence="19">The sequence shown here is derived from an EMBL/GenBank/DDBJ whole genome shotgun (WGS) entry which is preliminary data.</text>
</comment>
<dbReference type="EMBL" id="JAGGLG010000007">
    <property type="protein sequence ID" value="MBP2017750.1"/>
    <property type="molecule type" value="Genomic_DNA"/>
</dbReference>
<dbReference type="InterPro" id="IPR010663">
    <property type="entry name" value="Znf_FPG/IleRS"/>
</dbReference>
<evidence type="ECO:0000256" key="11">
    <source>
        <dbReference type="ARBA" id="ARBA00023239"/>
    </source>
</evidence>
<gene>
    <name evidence="15" type="primary">mutM</name>
    <name evidence="15" type="synonym">fpg</name>
    <name evidence="19" type="ORF">J2Z79_001135</name>
</gene>
<dbReference type="EC" id="3.2.2.23" evidence="15"/>
<dbReference type="PROSITE" id="PS01242">
    <property type="entry name" value="ZF_FPG_1"/>
    <property type="match status" value="1"/>
</dbReference>
<dbReference type="PANTHER" id="PTHR22993">
    <property type="entry name" value="FORMAMIDOPYRIMIDINE-DNA GLYCOSYLASE"/>
    <property type="match status" value="1"/>
</dbReference>
<dbReference type="SUPFAM" id="SSF81624">
    <property type="entry name" value="N-terminal domain of MutM-like DNA repair proteins"/>
    <property type="match status" value="1"/>
</dbReference>
<feature type="active site" description="Schiff-base intermediate with DNA" evidence="15">
    <location>
        <position position="2"/>
    </location>
</feature>
<dbReference type="Gene3D" id="3.20.190.10">
    <property type="entry name" value="MutM-like, N-terminal"/>
    <property type="match status" value="1"/>
</dbReference>
<evidence type="ECO:0000256" key="7">
    <source>
        <dbReference type="ARBA" id="ARBA00022801"/>
    </source>
</evidence>
<evidence type="ECO:0000313" key="19">
    <source>
        <dbReference type="EMBL" id="MBP2017750.1"/>
    </source>
</evidence>
<dbReference type="RefSeq" id="WP_209465892.1">
    <property type="nucleotide sequence ID" value="NZ_JAGGLG010000007.1"/>
</dbReference>
<dbReference type="Pfam" id="PF01149">
    <property type="entry name" value="Fapy_DNA_glyco"/>
    <property type="match status" value="1"/>
</dbReference>
<evidence type="ECO:0000259" key="18">
    <source>
        <dbReference type="PROSITE" id="PS51068"/>
    </source>
</evidence>
<dbReference type="NCBIfam" id="TIGR00577">
    <property type="entry name" value="fpg"/>
    <property type="match status" value="1"/>
</dbReference>
<dbReference type="Proteomes" id="UP001519289">
    <property type="component" value="Unassembled WGS sequence"/>
</dbReference>
<keyword evidence="12 15" id="KW-0511">Multifunctional enzyme</keyword>
<dbReference type="SUPFAM" id="SSF57716">
    <property type="entry name" value="Glucocorticoid receptor-like (DNA-binding domain)"/>
    <property type="match status" value="1"/>
</dbReference>
<evidence type="ECO:0000256" key="4">
    <source>
        <dbReference type="ARBA" id="ARBA00022723"/>
    </source>
</evidence>
<feature type="active site" description="Proton donor; for delta-elimination activity" evidence="15">
    <location>
        <position position="263"/>
    </location>
</feature>
<evidence type="ECO:0000259" key="17">
    <source>
        <dbReference type="PROSITE" id="PS51066"/>
    </source>
</evidence>
<keyword evidence="13 15" id="KW-0326">Glycosidase</keyword>
<dbReference type="Pfam" id="PF06827">
    <property type="entry name" value="zf-FPG_IleRS"/>
    <property type="match status" value="1"/>
</dbReference>
<dbReference type="SMART" id="SM01232">
    <property type="entry name" value="H2TH"/>
    <property type="match status" value="1"/>
</dbReference>
<accession>A0ABS4JQE4</accession>
<feature type="binding site" evidence="15">
    <location>
        <position position="154"/>
    </location>
    <ligand>
        <name>DNA</name>
        <dbReference type="ChEBI" id="CHEBI:16991"/>
    </ligand>
</feature>
<dbReference type="PROSITE" id="PS51066">
    <property type="entry name" value="ZF_FPG_2"/>
    <property type="match status" value="1"/>
</dbReference>
<evidence type="ECO:0000256" key="9">
    <source>
        <dbReference type="ARBA" id="ARBA00023125"/>
    </source>
</evidence>
<evidence type="ECO:0000256" key="10">
    <source>
        <dbReference type="ARBA" id="ARBA00023204"/>
    </source>
</evidence>
<keyword evidence="5 15" id="KW-0227">DNA damage</keyword>
<keyword evidence="10 15" id="KW-0234">DNA repair</keyword>
<feature type="active site" description="Proton donor" evidence="15">
    <location>
        <position position="3"/>
    </location>
</feature>
<keyword evidence="8 15" id="KW-0862">Zinc</keyword>
<protein>
    <recommendedName>
        <fullName evidence="15">Formamidopyrimidine-DNA glycosylase</fullName>
        <shortName evidence="15">Fapy-DNA glycosylase</shortName>
        <ecNumber evidence="15">3.2.2.23</ecNumber>
    </recommendedName>
    <alternativeName>
        <fullName evidence="15">DNA-(apurinic or apyrimidinic site) lyase MutM</fullName>
        <shortName evidence="15">AP lyase MutM</shortName>
        <ecNumber evidence="15">4.2.99.18</ecNumber>
    </alternativeName>
</protein>
<keyword evidence="9 15" id="KW-0238">DNA-binding</keyword>